<evidence type="ECO:0000313" key="19">
    <source>
        <dbReference type="EMBL" id="KAK4826448.1"/>
    </source>
</evidence>
<keyword evidence="6" id="KW-0221">Differentiation</keyword>
<evidence type="ECO:0000256" key="6">
    <source>
        <dbReference type="ARBA" id="ARBA00022782"/>
    </source>
</evidence>
<dbReference type="Proteomes" id="UP001333110">
    <property type="component" value="Unassembled WGS sequence"/>
</dbReference>
<evidence type="ECO:0000256" key="14">
    <source>
        <dbReference type="ARBA" id="ARBA00023136"/>
    </source>
</evidence>
<evidence type="ECO:0000256" key="7">
    <source>
        <dbReference type="ARBA" id="ARBA00022824"/>
    </source>
</evidence>
<dbReference type="Pfam" id="PF02544">
    <property type="entry name" value="Steroid_dh"/>
    <property type="match status" value="1"/>
</dbReference>
<organism evidence="19 20">
    <name type="scientific">Mycteria americana</name>
    <name type="common">Wood stork</name>
    <dbReference type="NCBI Taxonomy" id="33587"/>
    <lineage>
        <taxon>Eukaryota</taxon>
        <taxon>Metazoa</taxon>
        <taxon>Chordata</taxon>
        <taxon>Craniata</taxon>
        <taxon>Vertebrata</taxon>
        <taxon>Euteleostomi</taxon>
        <taxon>Archelosauria</taxon>
        <taxon>Archosauria</taxon>
        <taxon>Dinosauria</taxon>
        <taxon>Saurischia</taxon>
        <taxon>Theropoda</taxon>
        <taxon>Coelurosauria</taxon>
        <taxon>Aves</taxon>
        <taxon>Neognathae</taxon>
        <taxon>Neoaves</taxon>
        <taxon>Aequornithes</taxon>
        <taxon>Ciconiiformes</taxon>
        <taxon>Ciconiidae</taxon>
        <taxon>Mycteria</taxon>
    </lineage>
</organism>
<dbReference type="PANTHER" id="PTHR10556">
    <property type="entry name" value="3-OXO-5-ALPHA-STEROID 4-DEHYDROGENASE"/>
    <property type="match status" value="1"/>
</dbReference>
<dbReference type="FunFam" id="1.20.120.1630:FF:000002">
    <property type="entry name" value="Steroid 5 alpha-reductase 1"/>
    <property type="match status" value="1"/>
</dbReference>
<dbReference type="AlphaFoldDB" id="A0AAN7PHY1"/>
<dbReference type="GO" id="GO:0005789">
    <property type="term" value="C:endoplasmic reticulum membrane"/>
    <property type="evidence" value="ECO:0007669"/>
    <property type="project" value="UniProtKB-SubCell"/>
</dbReference>
<keyword evidence="9" id="KW-0521">NADP</keyword>
<evidence type="ECO:0000256" key="15">
    <source>
        <dbReference type="ARBA" id="ARBA00048292"/>
    </source>
</evidence>
<evidence type="ECO:0000256" key="10">
    <source>
        <dbReference type="ARBA" id="ARBA00022928"/>
    </source>
</evidence>
<feature type="transmembrane region" description="Helical" evidence="17">
    <location>
        <begin position="176"/>
        <end position="194"/>
    </location>
</feature>
<evidence type="ECO:0000256" key="2">
    <source>
        <dbReference type="ARBA" id="ARBA00004477"/>
    </source>
</evidence>
<keyword evidence="11 17" id="KW-1133">Transmembrane helix</keyword>
<evidence type="ECO:0000256" key="13">
    <source>
        <dbReference type="ARBA" id="ARBA00023098"/>
    </source>
</evidence>
<evidence type="ECO:0000256" key="5">
    <source>
        <dbReference type="ARBA" id="ARBA00022692"/>
    </source>
</evidence>
<dbReference type="InterPro" id="IPR001104">
    <property type="entry name" value="3-oxo-5_a-steroid_4-DH_C"/>
</dbReference>
<keyword evidence="13" id="KW-0443">Lipid metabolism</keyword>
<dbReference type="GO" id="GO:0030154">
    <property type="term" value="P:cell differentiation"/>
    <property type="evidence" value="ECO:0007669"/>
    <property type="project" value="UniProtKB-KW"/>
</dbReference>
<dbReference type="EMBL" id="JAUNZN010000002">
    <property type="protein sequence ID" value="KAK4826448.1"/>
    <property type="molecule type" value="Genomic_DNA"/>
</dbReference>
<keyword evidence="12" id="KW-0560">Oxidoreductase</keyword>
<keyword evidence="8" id="KW-0492">Microsome</keyword>
<evidence type="ECO:0000313" key="20">
    <source>
        <dbReference type="Proteomes" id="UP001333110"/>
    </source>
</evidence>
<comment type="caution">
    <text evidence="19">The sequence shown here is derived from an EMBL/GenBank/DDBJ whole genome shotgun (WGS) entry which is preliminary data.</text>
</comment>
<evidence type="ECO:0000256" key="3">
    <source>
        <dbReference type="ARBA" id="ARBA00007742"/>
    </source>
</evidence>
<evidence type="ECO:0000256" key="9">
    <source>
        <dbReference type="ARBA" id="ARBA00022857"/>
    </source>
</evidence>
<evidence type="ECO:0000256" key="11">
    <source>
        <dbReference type="ARBA" id="ARBA00022989"/>
    </source>
</evidence>
<feature type="transmembrane region" description="Helical" evidence="17">
    <location>
        <begin position="232"/>
        <end position="255"/>
    </location>
</feature>
<protein>
    <recommendedName>
        <fullName evidence="4">3-oxo-5alpha-steroid 4-dehydrogenase (NADP(+))</fullName>
        <ecNumber evidence="4">1.3.1.22</ecNumber>
    </recommendedName>
</protein>
<feature type="transmembrane region" description="Helical" evidence="17">
    <location>
        <begin position="83"/>
        <end position="105"/>
    </location>
</feature>
<keyword evidence="7" id="KW-0256">Endoplasmic reticulum</keyword>
<keyword evidence="20" id="KW-1185">Reference proteome</keyword>
<feature type="transmembrane region" description="Helical" evidence="17">
    <location>
        <begin position="112"/>
        <end position="132"/>
    </location>
</feature>
<dbReference type="GO" id="GO:0006702">
    <property type="term" value="P:androgen biosynthetic process"/>
    <property type="evidence" value="ECO:0007669"/>
    <property type="project" value="UniProtKB-ARBA"/>
</dbReference>
<evidence type="ECO:0000256" key="16">
    <source>
        <dbReference type="ARBA" id="ARBA00049397"/>
    </source>
</evidence>
<reference evidence="19 20" key="1">
    <citation type="journal article" date="2023" name="J. Hered.">
        <title>Chromosome-level genome of the wood stork (Mycteria americana) provides insight into avian chromosome evolution.</title>
        <authorList>
            <person name="Flamio R. Jr."/>
            <person name="Ramstad K.M."/>
        </authorList>
    </citation>
    <scope>NUCLEOTIDE SEQUENCE [LARGE SCALE GENOMIC DNA]</scope>
    <source>
        <strain evidence="19">JAX WOST 10</strain>
    </source>
</reference>
<dbReference type="EC" id="1.3.1.22" evidence="4"/>
<comment type="catalytic activity">
    <reaction evidence="15">
        <text>5alpha-pregnane-3,20-dione + NADP(+) = progesterone + NADPH + H(+)</text>
        <dbReference type="Rhea" id="RHEA:21952"/>
        <dbReference type="ChEBI" id="CHEBI:15378"/>
        <dbReference type="ChEBI" id="CHEBI:17026"/>
        <dbReference type="ChEBI" id="CHEBI:28952"/>
        <dbReference type="ChEBI" id="CHEBI:57783"/>
        <dbReference type="ChEBI" id="CHEBI:58349"/>
        <dbReference type="EC" id="1.3.1.22"/>
    </reaction>
    <physiologicalReaction direction="right-to-left" evidence="15">
        <dbReference type="Rhea" id="RHEA:21954"/>
    </physiologicalReaction>
</comment>
<evidence type="ECO:0000256" key="12">
    <source>
        <dbReference type="ARBA" id="ARBA00023002"/>
    </source>
</evidence>
<comment type="catalytic activity">
    <reaction evidence="16">
        <text>17beta-hydroxy-5alpha-androstan-3-one + NADP(+) = testosterone + NADPH + H(+)</text>
        <dbReference type="Rhea" id="RHEA:50820"/>
        <dbReference type="ChEBI" id="CHEBI:15378"/>
        <dbReference type="ChEBI" id="CHEBI:16330"/>
        <dbReference type="ChEBI" id="CHEBI:17347"/>
        <dbReference type="ChEBI" id="CHEBI:57783"/>
        <dbReference type="ChEBI" id="CHEBI:58349"/>
        <dbReference type="EC" id="1.3.1.22"/>
    </reaction>
    <physiologicalReaction direction="right-to-left" evidence="16">
        <dbReference type="Rhea" id="RHEA:50822"/>
    </physiologicalReaction>
</comment>
<name>A0AAN7PHY1_MYCAM</name>
<proteinExistence type="inferred from homology"/>
<feature type="domain" description="3-oxo-5-alpha-steroid 4-dehydrogenase C-terminal" evidence="18">
    <location>
        <begin position="137"/>
        <end position="284"/>
    </location>
</feature>
<evidence type="ECO:0000256" key="1">
    <source>
        <dbReference type="ARBA" id="ARBA00004154"/>
    </source>
</evidence>
<dbReference type="PANTHER" id="PTHR10556:SF57">
    <property type="entry name" value="3-OXO-5-ALPHA-STEROID 4-DEHYDROGENASE 1"/>
    <property type="match status" value="1"/>
</dbReference>
<comment type="subcellular location">
    <subcellularLocation>
        <location evidence="2">Endoplasmic reticulum membrane</location>
        <topology evidence="2">Multi-pass membrane protein</topology>
    </subcellularLocation>
    <subcellularLocation>
        <location evidence="1">Microsome membrane</location>
        <topology evidence="1">Multi-pass membrane protein</topology>
    </subcellularLocation>
</comment>
<sequence length="396" mass="44365">MNGGGGALAGVCLRRGMGVGGGGVCGFWRRVSGPEEQRLLELLSYGLVALGAASAVLLCFIPMPYGRYSSRRFGWLLPARPAWALQELPSLLVPLGLAACGGAAAAAWPNRLLLGCFVVHYAHRALIFPLLIREGKPTPFFTFVLALLFCVYNGYLQGRSLSNYAKYPSGWLKGPCFITGFMGWLIGMAINIHSDHILRNLRKPGETGYKIPRGGMFEYVSGANFFGEILEWFGFALACCTTESLAFALCTLFILGSRAKQHHQWYLEKFEDYPKHRKIVIPFVSLENKSYEEQLRELGLFSLEKRRLRGDLIALYNCLKGGCREVGVGLFSQVTSDRTRGNGLKLHQGRFRLDIRKNFFTKRVVKHWNRLPREVVESPSLEVFKGRLDEVLRDMV</sequence>
<keyword evidence="5 17" id="KW-0812">Transmembrane</keyword>
<evidence type="ECO:0000256" key="4">
    <source>
        <dbReference type="ARBA" id="ARBA00012049"/>
    </source>
</evidence>
<feature type="transmembrane region" description="Helical" evidence="17">
    <location>
        <begin position="138"/>
        <end position="155"/>
    </location>
</feature>
<dbReference type="InterPro" id="IPR039357">
    <property type="entry name" value="SRD5A/TECR"/>
</dbReference>
<keyword evidence="14 17" id="KW-0472">Membrane</keyword>
<evidence type="ECO:0000256" key="8">
    <source>
        <dbReference type="ARBA" id="ARBA00022848"/>
    </source>
</evidence>
<dbReference type="Gene3D" id="1.20.120.1630">
    <property type="match status" value="1"/>
</dbReference>
<dbReference type="GO" id="GO:0007548">
    <property type="term" value="P:sex differentiation"/>
    <property type="evidence" value="ECO:0007669"/>
    <property type="project" value="UniProtKB-KW"/>
</dbReference>
<comment type="similarity">
    <text evidence="3">Belongs to the steroid 5-alpha reductase family.</text>
</comment>
<dbReference type="GO" id="GO:0047751">
    <property type="term" value="F:3-oxo-5-alpha-steroid 4-dehydrogenase (NADP+) activity"/>
    <property type="evidence" value="ECO:0007669"/>
    <property type="project" value="UniProtKB-EC"/>
</dbReference>
<evidence type="ECO:0000256" key="17">
    <source>
        <dbReference type="SAM" id="Phobius"/>
    </source>
</evidence>
<dbReference type="PROSITE" id="PS50244">
    <property type="entry name" value="S5A_REDUCTASE"/>
    <property type="match status" value="1"/>
</dbReference>
<gene>
    <name evidence="19" type="ORF">QYF61_009175</name>
</gene>
<feature type="transmembrane region" description="Helical" evidence="17">
    <location>
        <begin position="39"/>
        <end position="63"/>
    </location>
</feature>
<evidence type="ECO:0000259" key="18">
    <source>
        <dbReference type="Pfam" id="PF02544"/>
    </source>
</evidence>
<keyword evidence="10" id="KW-0726">Sexual differentiation</keyword>
<accession>A0AAN7PHY1</accession>